<gene>
    <name evidence="9" type="ORF">CTM62_08075</name>
</gene>
<evidence type="ECO:0000256" key="6">
    <source>
        <dbReference type="ARBA" id="ARBA00023136"/>
    </source>
</evidence>
<keyword evidence="3" id="KW-0808">Transferase</keyword>
<proteinExistence type="predicted"/>
<keyword evidence="5 7" id="KW-1133">Transmembrane helix</keyword>
<feature type="transmembrane region" description="Helical" evidence="7">
    <location>
        <begin position="69"/>
        <end position="92"/>
    </location>
</feature>
<keyword evidence="2" id="KW-1003">Cell membrane</keyword>
<dbReference type="InterPro" id="IPR017850">
    <property type="entry name" value="Alkaline_phosphatase_core_sf"/>
</dbReference>
<dbReference type="Pfam" id="PF00884">
    <property type="entry name" value="Sulfatase"/>
    <property type="match status" value="1"/>
</dbReference>
<evidence type="ECO:0000256" key="7">
    <source>
        <dbReference type="SAM" id="Phobius"/>
    </source>
</evidence>
<evidence type="ECO:0000313" key="9">
    <source>
        <dbReference type="EMBL" id="ATV26978.1"/>
    </source>
</evidence>
<dbReference type="CDD" id="cd16017">
    <property type="entry name" value="LptA"/>
    <property type="match status" value="1"/>
</dbReference>
<evidence type="ECO:0000256" key="4">
    <source>
        <dbReference type="ARBA" id="ARBA00022692"/>
    </source>
</evidence>
<dbReference type="InterPro" id="IPR040423">
    <property type="entry name" value="PEA_transferase"/>
</dbReference>
<dbReference type="InterPro" id="IPR058130">
    <property type="entry name" value="PEA_transf_C"/>
</dbReference>
<accession>A0A2D3L8R7</accession>
<evidence type="ECO:0000256" key="5">
    <source>
        <dbReference type="ARBA" id="ARBA00022989"/>
    </source>
</evidence>
<dbReference type="Gene3D" id="3.40.720.10">
    <property type="entry name" value="Alkaline Phosphatase, subunit A"/>
    <property type="match status" value="1"/>
</dbReference>
<dbReference type="GO" id="GO:0009244">
    <property type="term" value="P:lipopolysaccharide core region biosynthetic process"/>
    <property type="evidence" value="ECO:0007669"/>
    <property type="project" value="TreeGrafter"/>
</dbReference>
<evidence type="ECO:0000256" key="2">
    <source>
        <dbReference type="ARBA" id="ARBA00022475"/>
    </source>
</evidence>
<dbReference type="SUPFAM" id="SSF53649">
    <property type="entry name" value="Alkaline phosphatase-like"/>
    <property type="match status" value="1"/>
</dbReference>
<dbReference type="AlphaFoldDB" id="A0A2D3L8R7"/>
<keyword evidence="6 7" id="KW-0472">Membrane</keyword>
<organism evidence="9 10">
    <name type="scientific">Prevotella intermedia</name>
    <dbReference type="NCBI Taxonomy" id="28131"/>
    <lineage>
        <taxon>Bacteria</taxon>
        <taxon>Pseudomonadati</taxon>
        <taxon>Bacteroidota</taxon>
        <taxon>Bacteroidia</taxon>
        <taxon>Bacteroidales</taxon>
        <taxon>Prevotellaceae</taxon>
        <taxon>Prevotella</taxon>
    </lineage>
</organism>
<dbReference type="GO" id="GO:0016776">
    <property type="term" value="F:phosphotransferase activity, phosphate group as acceptor"/>
    <property type="evidence" value="ECO:0007669"/>
    <property type="project" value="TreeGrafter"/>
</dbReference>
<sequence length="502" mass="58201">MFLWLVFGTSISPLIIQLVAETNARETSEFFSAFVFSKGAIITYASIALLIILIIFLEKNWNKIKVKKWLQNSYTAVALGVLSILFLLGGVYNLRIYYTLYKCQVMEEMERWAIESVPFSMDAFTVLAYSMYAPYATMNEIKSAVDFAKDIDRQSLTDSVEDSINVIYILGESFIKSHASLYGYRLKTTPFMDTEQEKGNLVAFNDVVAPFNSTTQVQKNTFCCNSLADGEAWYEAPYFPILFKKAGYKVSLWDIQRDFVKNAFFTFSVNSFIYDKELQKYAYSYTSGKEFQYDGEMVDDFFKSKASSFAKKNLIIFHLLGQHINASDRFPHTKQFCKFSYKDINRNEGYMTKEKKQDIADYDNATLYNDYVIRKIVQPYMDKPTVMVYFSDHGEEIYDYRDSKGRNAGGGGITPNLVKYQYEVPFVIWFSTSFMNKYPKLVNDVKVSKDKPFVTDNVCQILFHLTGMKTNWYKADRDLISPRYIPKKRIIAGVDYDKYVKK</sequence>
<dbReference type="PANTHER" id="PTHR30443:SF2">
    <property type="entry name" value="PHOSPHOETHANOLAMINE TRANSFERASE EPTC"/>
    <property type="match status" value="1"/>
</dbReference>
<protein>
    <submittedName>
        <fullName evidence="9">Arylsulfatase</fullName>
    </submittedName>
</protein>
<evidence type="ECO:0000313" key="10">
    <source>
        <dbReference type="Proteomes" id="UP000229630"/>
    </source>
</evidence>
<feature type="transmembrane region" description="Helical" evidence="7">
    <location>
        <begin position="30"/>
        <end position="57"/>
    </location>
</feature>
<keyword evidence="4 7" id="KW-0812">Transmembrane</keyword>
<dbReference type="GO" id="GO:0005886">
    <property type="term" value="C:plasma membrane"/>
    <property type="evidence" value="ECO:0007669"/>
    <property type="project" value="UniProtKB-SubCell"/>
</dbReference>
<comment type="subcellular location">
    <subcellularLocation>
        <location evidence="1">Cell membrane</location>
        <topology evidence="1">Multi-pass membrane protein</topology>
    </subcellularLocation>
</comment>
<dbReference type="EMBL" id="CP024723">
    <property type="protein sequence ID" value="ATV26978.1"/>
    <property type="molecule type" value="Genomic_DNA"/>
</dbReference>
<dbReference type="Proteomes" id="UP000229630">
    <property type="component" value="Chromosome 1"/>
</dbReference>
<reference evidence="9 10" key="1">
    <citation type="submission" date="2017-11" db="EMBL/GenBank/DDBJ databases">
        <title>Genome sequencing of Prevotella intermedia KCOM 2837.</title>
        <authorList>
            <person name="Kook J.-K."/>
            <person name="Park S.-N."/>
            <person name="Lim Y.K."/>
        </authorList>
    </citation>
    <scope>NUCLEOTIDE SEQUENCE [LARGE SCALE GENOMIC DNA]</scope>
    <source>
        <strain evidence="9 10">KCOM 2837</strain>
    </source>
</reference>
<name>A0A2D3L8R7_PREIN</name>
<dbReference type="PANTHER" id="PTHR30443">
    <property type="entry name" value="INNER MEMBRANE PROTEIN"/>
    <property type="match status" value="1"/>
</dbReference>
<evidence type="ECO:0000256" key="1">
    <source>
        <dbReference type="ARBA" id="ARBA00004651"/>
    </source>
</evidence>
<feature type="domain" description="Sulfatase N-terminal" evidence="8">
    <location>
        <begin position="165"/>
        <end position="442"/>
    </location>
</feature>
<evidence type="ECO:0000256" key="3">
    <source>
        <dbReference type="ARBA" id="ARBA00022679"/>
    </source>
</evidence>
<evidence type="ECO:0000259" key="8">
    <source>
        <dbReference type="Pfam" id="PF00884"/>
    </source>
</evidence>
<dbReference type="InterPro" id="IPR000917">
    <property type="entry name" value="Sulfatase_N"/>
</dbReference>